<evidence type="ECO:0000313" key="3">
    <source>
        <dbReference type="EMBL" id="SQJ09528.1"/>
    </source>
</evidence>
<dbReference type="InterPro" id="IPR012332">
    <property type="entry name" value="Autotransporter_pectin_lyase_C"/>
</dbReference>
<dbReference type="PANTHER" id="PTHR35037:SF3">
    <property type="entry name" value="C-TERMINAL REGION OF AIDA-LIKE PROTEIN"/>
    <property type="match status" value="1"/>
</dbReference>
<dbReference type="NCBIfam" id="TIGR01414">
    <property type="entry name" value="autotrans_barl"/>
    <property type="match status" value="1"/>
</dbReference>
<dbReference type="Pfam" id="PF03797">
    <property type="entry name" value="Autotransporter"/>
    <property type="match status" value="1"/>
</dbReference>
<name>A0AAX2JCK1_9FUSO</name>
<evidence type="ECO:0000256" key="1">
    <source>
        <dbReference type="ARBA" id="ARBA00022729"/>
    </source>
</evidence>
<dbReference type="InterPro" id="IPR013425">
    <property type="entry name" value="Autotrns_rpt"/>
</dbReference>
<dbReference type="PANTHER" id="PTHR35037">
    <property type="entry name" value="C-TERMINAL REGION OF AIDA-LIKE PROTEIN"/>
    <property type="match status" value="1"/>
</dbReference>
<dbReference type="PROSITE" id="PS51208">
    <property type="entry name" value="AUTOTRANSPORTER"/>
    <property type="match status" value="1"/>
</dbReference>
<dbReference type="EMBL" id="LS483487">
    <property type="protein sequence ID" value="SQJ09528.1"/>
    <property type="molecule type" value="Genomic_DNA"/>
</dbReference>
<keyword evidence="1" id="KW-0732">Signal</keyword>
<evidence type="ECO:0000259" key="2">
    <source>
        <dbReference type="PROSITE" id="PS51208"/>
    </source>
</evidence>
<dbReference type="Proteomes" id="UP000249008">
    <property type="component" value="Chromosome 1"/>
</dbReference>
<dbReference type="Gene3D" id="2.40.128.130">
    <property type="entry name" value="Autotransporter beta-domain"/>
    <property type="match status" value="1"/>
</dbReference>
<dbReference type="InterPro" id="IPR051551">
    <property type="entry name" value="Autotransporter_adhesion"/>
</dbReference>
<accession>A0AAX2JCK1</accession>
<protein>
    <submittedName>
        <fullName evidence="3">Outer membrane protein IcsA autotransporter</fullName>
    </submittedName>
</protein>
<evidence type="ECO:0000313" key="4">
    <source>
        <dbReference type="Proteomes" id="UP000249008"/>
    </source>
</evidence>
<organism evidence="3 4">
    <name type="scientific">Fusobacterium ulcerans</name>
    <dbReference type="NCBI Taxonomy" id="861"/>
    <lineage>
        <taxon>Bacteria</taxon>
        <taxon>Fusobacteriati</taxon>
        <taxon>Fusobacteriota</taxon>
        <taxon>Fusobacteriia</taxon>
        <taxon>Fusobacteriales</taxon>
        <taxon>Fusobacteriaceae</taxon>
        <taxon>Fusobacterium</taxon>
    </lineage>
</organism>
<dbReference type="GO" id="GO:0019867">
    <property type="term" value="C:outer membrane"/>
    <property type="evidence" value="ECO:0007669"/>
    <property type="project" value="InterPro"/>
</dbReference>
<reference evidence="3 4" key="1">
    <citation type="submission" date="2018-06" db="EMBL/GenBank/DDBJ databases">
        <authorList>
            <consortium name="Pathogen Informatics"/>
            <person name="Doyle S."/>
        </authorList>
    </citation>
    <scope>NUCLEOTIDE SEQUENCE [LARGE SCALE GENOMIC DNA]</scope>
    <source>
        <strain evidence="3 4">NCTC12112</strain>
    </source>
</reference>
<feature type="domain" description="Autotransporter" evidence="2">
    <location>
        <begin position="1096"/>
        <end position="1385"/>
    </location>
</feature>
<dbReference type="Pfam" id="PF12951">
    <property type="entry name" value="PATR"/>
    <property type="match status" value="5"/>
</dbReference>
<dbReference type="NCBIfam" id="TIGR02601">
    <property type="entry name" value="autotrns_rpt"/>
    <property type="match status" value="5"/>
</dbReference>
<dbReference type="SMART" id="SM00869">
    <property type="entry name" value="Autotransporter"/>
    <property type="match status" value="1"/>
</dbReference>
<dbReference type="InterPro" id="IPR006315">
    <property type="entry name" value="OM_autotransptr_brl_dom"/>
</dbReference>
<gene>
    <name evidence="3" type="primary">icsA_2</name>
    <name evidence="3" type="ORF">NCTC12112_02309</name>
</gene>
<proteinExistence type="predicted"/>
<dbReference type="Gene3D" id="2.160.20.20">
    <property type="match status" value="1"/>
</dbReference>
<sequence length="1385" mass="145340">MSENSARKNKMKKKILSPLLTVGIMSICIPLEDAWASSPVDYVGTVNLPASIGTGKETANDGWTVTIGNGSTPTKVTQDGKTVISVNDNAKITVKTDAAVEGNSNSNSEGHFNSGPNVIEFNSKSTLTIEAGGTVQQLGSTTNGEAINAHGFGNTIINNGTIHSNNGAALWFQDTSISVSVADRNKVVNHGTISTSKGDGYNVFGSSRGNAGPGLVFDNYGTIKGSLKFGSGDDSLLFGPGSKITGNVDGGGGTNDLTLDANSGESATLAGSVLNFSSITKDGEGAWAILGSVPAVPGDPHPSSPINGSLKEVDSLVIKKGLLSLVGANPDFNGTVNIDAPGQLSAQAQGINGATNMTNNGKLIFEQPIDDSYTGSAITGTGQVVKSGTGSLTMSSGTANTYSGGTFINEGALVVDKDSDLGAVSGSITLGTDNTAGGTNGTLRFDSSFNLETTRAITLMEGGGTIDTQGYITNIDQTIAGTGTLTKTGSGTLTLNATNSYIGGTVLQEGVLGINSDSALGNSNSRLVMYDTTTLQLNGNVDSNRLVTLAGGPSSMMTINTQANNGAFNGNIDGLGSLVKTGSGTLSLYGNNLYQGGTKVKEGTLAINSDASLGGVNGLLELERNTTLKLDGNVYMNSRPVIIGGGDNATLPQSVTIDTQGYTGVISQNIDQNAGEKTELIKTGTGTLGLYGNNTYSGGTWVKNGTVAITSPLSLGKSDVQLGDHEDTSLDGSGSTQGTLRADADIDFRGSGKSIILNKGGGTINTNGNAVILDENSLKDGIAGTASDLGRDLHKTGAGVLTLLDNQYYSGRTFIDQGILRLDAVEPNTPLSNSKGLLNTSEVTIAAGSRLEGQGIVGNSMNVQLNNSNAPVAANLTTIINNGTIAPGLERFNNTFDSTDSQFVPLTLAGNYRAGKGAAVEIHTELLDDISNHGSLTIDGVIDSASDKSGTGVVVIHQGGNGATTNHGIEIIRLRGNNSGATQADLIKQLDENFHLVSDFKTSKGQNAVVAGAYSYIMESDKDWYDNPNNQVGLFLRNATNNDGSLVPHPATPLYETYSLILGSLNKLPTLEQRIGHRPWLNDKNGYETGYDRGKTEIYPNNVWMRVEGMKGYYEPHLDSNKGSTSSYRLRFSRVNVGVDMPIYENADGSRLIAGINGNMSRAWSDIDSIHGSGDITTTGYGLGATLTWYNHNGFYTDAQAWHNWFKSDIDSNTITTDLDQVKGNHAKGYALSLEVGRIFDLNQHWSLTPQAQIAYSRVNFDSFTDIQNSVIINEKDYVGLEGRLGLALNYEKSHLDSSGKMRRNKLYILGNIHQEFKGDSTVSISGVDYESKMNNTWVSVGVGGSHNWDNDRFSIYGELSLASSTKKFGEEYELAGEIGLRIAF</sequence>
<dbReference type="SUPFAM" id="SSF51126">
    <property type="entry name" value="Pectin lyase-like"/>
    <property type="match status" value="1"/>
</dbReference>
<dbReference type="SUPFAM" id="SSF103515">
    <property type="entry name" value="Autotransporter"/>
    <property type="match status" value="1"/>
</dbReference>
<dbReference type="InterPro" id="IPR005546">
    <property type="entry name" value="Autotransporte_beta"/>
</dbReference>
<dbReference type="InterPro" id="IPR011050">
    <property type="entry name" value="Pectin_lyase_fold/virulence"/>
</dbReference>
<dbReference type="InterPro" id="IPR036709">
    <property type="entry name" value="Autotransporte_beta_dom_sf"/>
</dbReference>